<protein>
    <recommendedName>
        <fullName evidence="5">Lipoprotein</fullName>
    </recommendedName>
</protein>
<evidence type="ECO:0000313" key="3">
    <source>
        <dbReference type="EMBL" id="GIH43971.1"/>
    </source>
</evidence>
<feature type="signal peptide" evidence="2">
    <location>
        <begin position="1"/>
        <end position="21"/>
    </location>
</feature>
<dbReference type="RefSeq" id="WP_204061004.1">
    <property type="nucleotide sequence ID" value="NZ_BAAAGP010000026.1"/>
</dbReference>
<dbReference type="PROSITE" id="PS51257">
    <property type="entry name" value="PROKAR_LIPOPROTEIN"/>
    <property type="match status" value="1"/>
</dbReference>
<keyword evidence="4" id="KW-1185">Reference proteome</keyword>
<accession>A0ABQ4GAC0</accession>
<feature type="region of interest" description="Disordered" evidence="1">
    <location>
        <begin position="135"/>
        <end position="161"/>
    </location>
</feature>
<evidence type="ECO:0000313" key="4">
    <source>
        <dbReference type="Proteomes" id="UP000603904"/>
    </source>
</evidence>
<proteinExistence type="predicted"/>
<feature type="chain" id="PRO_5047518745" description="Lipoprotein" evidence="2">
    <location>
        <begin position="22"/>
        <end position="190"/>
    </location>
</feature>
<evidence type="ECO:0000256" key="2">
    <source>
        <dbReference type="SAM" id="SignalP"/>
    </source>
</evidence>
<reference evidence="3 4" key="1">
    <citation type="submission" date="2021-01" db="EMBL/GenBank/DDBJ databases">
        <title>Whole genome shotgun sequence of Microbispora corallina NBRC 16416.</title>
        <authorList>
            <person name="Komaki H."/>
            <person name="Tamura T."/>
        </authorList>
    </citation>
    <scope>NUCLEOTIDE SEQUENCE [LARGE SCALE GENOMIC DNA]</scope>
    <source>
        <strain evidence="3 4">NBRC 16416</strain>
    </source>
</reference>
<keyword evidence="2" id="KW-0732">Signal</keyword>
<organism evidence="3 4">
    <name type="scientific">Microbispora corallina</name>
    <dbReference type="NCBI Taxonomy" id="83302"/>
    <lineage>
        <taxon>Bacteria</taxon>
        <taxon>Bacillati</taxon>
        <taxon>Actinomycetota</taxon>
        <taxon>Actinomycetes</taxon>
        <taxon>Streptosporangiales</taxon>
        <taxon>Streptosporangiaceae</taxon>
        <taxon>Microbispora</taxon>
    </lineage>
</organism>
<sequence length="190" mass="19322">MRVATVLVGAAVALAVTACGADAPGEPSGVAKPAASAGAPAASANPAASGDTVALGTLVADGQPRPDIPVFAVAWPKSDELDKIQEGADVPTKVVARGRTDAGGRFQLRLDPASIDPLYKEDAGDVQMEIVVESEGGPSWQFTATQGDEGWSTADAEPGKDRPFEARLEVDAATGELKVQRLDTTVSAEG</sequence>
<comment type="caution">
    <text evidence="3">The sequence shown here is derived from an EMBL/GenBank/DDBJ whole genome shotgun (WGS) entry which is preliminary data.</text>
</comment>
<dbReference type="Proteomes" id="UP000603904">
    <property type="component" value="Unassembled WGS sequence"/>
</dbReference>
<evidence type="ECO:0000256" key="1">
    <source>
        <dbReference type="SAM" id="MobiDB-lite"/>
    </source>
</evidence>
<feature type="region of interest" description="Disordered" evidence="1">
    <location>
        <begin position="24"/>
        <end position="48"/>
    </location>
</feature>
<evidence type="ECO:0008006" key="5">
    <source>
        <dbReference type="Google" id="ProtNLM"/>
    </source>
</evidence>
<gene>
    <name evidence="3" type="ORF">Mco01_69710</name>
</gene>
<dbReference type="EMBL" id="BOOC01000049">
    <property type="protein sequence ID" value="GIH43971.1"/>
    <property type="molecule type" value="Genomic_DNA"/>
</dbReference>
<name>A0ABQ4GAC0_9ACTN</name>